<dbReference type="Pfam" id="PF03466">
    <property type="entry name" value="LysR_substrate"/>
    <property type="match status" value="1"/>
</dbReference>
<accession>A0ABT9I417</accession>
<dbReference type="PRINTS" id="PR00039">
    <property type="entry name" value="HTHLYSR"/>
</dbReference>
<dbReference type="PANTHER" id="PTHR30126">
    <property type="entry name" value="HTH-TYPE TRANSCRIPTIONAL REGULATOR"/>
    <property type="match status" value="1"/>
</dbReference>
<dbReference type="EMBL" id="JAPJDZ010000099">
    <property type="protein sequence ID" value="MDP5138118.1"/>
    <property type="molecule type" value="Genomic_DNA"/>
</dbReference>
<evidence type="ECO:0000256" key="1">
    <source>
        <dbReference type="ARBA" id="ARBA00009437"/>
    </source>
</evidence>
<gene>
    <name evidence="6" type="ORF">ORJ04_19400</name>
</gene>
<dbReference type="Gene3D" id="1.10.10.10">
    <property type="entry name" value="Winged helix-like DNA-binding domain superfamily/Winged helix DNA-binding domain"/>
    <property type="match status" value="1"/>
</dbReference>
<dbReference type="PROSITE" id="PS50931">
    <property type="entry name" value="HTH_LYSR"/>
    <property type="match status" value="1"/>
</dbReference>
<sequence>MPYFVQLRTFVEVYRCGTITKAAANLGLSQPAATAHIQSIESLVGFALFERKARGVEPTAAAHDLALQVSTHLDAVEHKLASVRNRNNAVYGTLNIAGPAEYISQIAGAQFANLLQAGEVNLVVHIGNKDRIYQLLEDGTAELAITASTPNASVYDYQIIDSERLMLVANRLTGSYLSKQALSADRLRLYPVVSYDQTLPLIRHYFNTVFNENCQSPIAAICPDIRAIAGIVKAGIGYSVLPDYLCRDAIKNGELMQLGEPGPENFIYLVWRKGALKHPRISYARDILMAFANLNKYAAAI</sequence>
<dbReference type="PANTHER" id="PTHR30126:SF39">
    <property type="entry name" value="HTH-TYPE TRANSCRIPTIONAL REGULATOR CYSL"/>
    <property type="match status" value="1"/>
</dbReference>
<organism evidence="6 7">
    <name type="scientific">Rheinheimera baltica</name>
    <dbReference type="NCBI Taxonomy" id="67576"/>
    <lineage>
        <taxon>Bacteria</taxon>
        <taxon>Pseudomonadati</taxon>
        <taxon>Pseudomonadota</taxon>
        <taxon>Gammaproteobacteria</taxon>
        <taxon>Chromatiales</taxon>
        <taxon>Chromatiaceae</taxon>
        <taxon>Rheinheimera</taxon>
    </lineage>
</organism>
<reference evidence="6 7" key="1">
    <citation type="submission" date="2022-11" db="EMBL/GenBank/DDBJ databases">
        <title>Viruses from the air-sea interface of a natural surface slick.</title>
        <authorList>
            <person name="Rahlff J."/>
            <person name="Holmfeldt K."/>
        </authorList>
    </citation>
    <scope>NUCLEOTIDE SEQUENCE [LARGE SCALE GENOMIC DNA]</scope>
    <source>
        <strain evidence="6 7">SMS4</strain>
    </source>
</reference>
<evidence type="ECO:0000259" key="5">
    <source>
        <dbReference type="PROSITE" id="PS50931"/>
    </source>
</evidence>
<keyword evidence="2" id="KW-0805">Transcription regulation</keyword>
<dbReference type="Gene3D" id="3.40.190.10">
    <property type="entry name" value="Periplasmic binding protein-like II"/>
    <property type="match status" value="2"/>
</dbReference>
<dbReference type="InterPro" id="IPR005119">
    <property type="entry name" value="LysR_subst-bd"/>
</dbReference>
<keyword evidence="4" id="KW-0804">Transcription</keyword>
<dbReference type="Pfam" id="PF00126">
    <property type="entry name" value="HTH_1"/>
    <property type="match status" value="1"/>
</dbReference>
<dbReference type="InterPro" id="IPR036390">
    <property type="entry name" value="WH_DNA-bd_sf"/>
</dbReference>
<evidence type="ECO:0000256" key="2">
    <source>
        <dbReference type="ARBA" id="ARBA00023015"/>
    </source>
</evidence>
<dbReference type="InterPro" id="IPR036388">
    <property type="entry name" value="WH-like_DNA-bd_sf"/>
</dbReference>
<keyword evidence="7" id="KW-1185">Reference proteome</keyword>
<feature type="domain" description="HTH lysR-type" evidence="5">
    <location>
        <begin position="6"/>
        <end position="59"/>
    </location>
</feature>
<proteinExistence type="inferred from homology"/>
<dbReference type="RefSeq" id="WP_027670045.1">
    <property type="nucleotide sequence ID" value="NZ_JAPJDZ010000099.1"/>
</dbReference>
<dbReference type="Proteomes" id="UP001231109">
    <property type="component" value="Unassembled WGS sequence"/>
</dbReference>
<dbReference type="SUPFAM" id="SSF53850">
    <property type="entry name" value="Periplasmic binding protein-like II"/>
    <property type="match status" value="1"/>
</dbReference>
<keyword evidence="3" id="KW-0238">DNA-binding</keyword>
<name>A0ABT9I417_9GAMM</name>
<dbReference type="InterPro" id="IPR000847">
    <property type="entry name" value="LysR_HTH_N"/>
</dbReference>
<dbReference type="SUPFAM" id="SSF46785">
    <property type="entry name" value="Winged helix' DNA-binding domain"/>
    <property type="match status" value="1"/>
</dbReference>
<comment type="caution">
    <text evidence="6">The sequence shown here is derived from an EMBL/GenBank/DDBJ whole genome shotgun (WGS) entry which is preliminary data.</text>
</comment>
<dbReference type="CDD" id="cd05466">
    <property type="entry name" value="PBP2_LTTR_substrate"/>
    <property type="match status" value="1"/>
</dbReference>
<evidence type="ECO:0000256" key="3">
    <source>
        <dbReference type="ARBA" id="ARBA00023125"/>
    </source>
</evidence>
<evidence type="ECO:0000256" key="4">
    <source>
        <dbReference type="ARBA" id="ARBA00023163"/>
    </source>
</evidence>
<evidence type="ECO:0000313" key="6">
    <source>
        <dbReference type="EMBL" id="MDP5138118.1"/>
    </source>
</evidence>
<comment type="similarity">
    <text evidence="1">Belongs to the LysR transcriptional regulatory family.</text>
</comment>
<protein>
    <submittedName>
        <fullName evidence="6">LysR family transcriptional regulator</fullName>
    </submittedName>
</protein>
<evidence type="ECO:0000313" key="7">
    <source>
        <dbReference type="Proteomes" id="UP001231109"/>
    </source>
</evidence>